<protein>
    <submittedName>
        <fullName evidence="1">Uncharacterized protein</fullName>
    </submittedName>
</protein>
<organism evidence="1 2">
    <name type="scientific">Alkalimonas cellulosilytica</name>
    <dbReference type="NCBI Taxonomy" id="3058395"/>
    <lineage>
        <taxon>Bacteria</taxon>
        <taxon>Pseudomonadati</taxon>
        <taxon>Pseudomonadota</taxon>
        <taxon>Gammaproteobacteria</taxon>
        <taxon>Alkalimonas</taxon>
    </lineage>
</organism>
<accession>A0ABU7J4C5</accession>
<dbReference type="RefSeq" id="WP_330128321.1">
    <property type="nucleotide sequence ID" value="NZ_JAUHLI010000006.1"/>
</dbReference>
<comment type="caution">
    <text evidence="1">The sequence shown here is derived from an EMBL/GenBank/DDBJ whole genome shotgun (WGS) entry which is preliminary data.</text>
</comment>
<dbReference type="Proteomes" id="UP001336314">
    <property type="component" value="Unassembled WGS sequence"/>
</dbReference>
<reference evidence="1 2" key="1">
    <citation type="submission" date="2023-07" db="EMBL/GenBank/DDBJ databases">
        <title>Alkalimonas sp., MEB108 novel, alkaliphilic bacterium isolated from Lonar Lake, India.</title>
        <authorList>
            <person name="Joshi A."/>
            <person name="Thite S."/>
        </authorList>
    </citation>
    <scope>NUCLEOTIDE SEQUENCE [LARGE SCALE GENOMIC DNA]</scope>
    <source>
        <strain evidence="1 2">MEB108</strain>
    </source>
</reference>
<dbReference type="EMBL" id="JAUHLI010000006">
    <property type="protein sequence ID" value="MEE2001217.1"/>
    <property type="molecule type" value="Genomic_DNA"/>
</dbReference>
<evidence type="ECO:0000313" key="1">
    <source>
        <dbReference type="EMBL" id="MEE2001217.1"/>
    </source>
</evidence>
<evidence type="ECO:0000313" key="2">
    <source>
        <dbReference type="Proteomes" id="UP001336314"/>
    </source>
</evidence>
<name>A0ABU7J4C5_9GAMM</name>
<gene>
    <name evidence="1" type="ORF">QWY20_07100</name>
</gene>
<proteinExistence type="predicted"/>
<keyword evidence="2" id="KW-1185">Reference proteome</keyword>
<sequence length="61" mass="7014">MQPHTIKQEALDAIQQLPDDASTEQIMYRLYVLENIRRGQQDAAKGDSQAAEELLKDIQTW</sequence>